<dbReference type="PROSITE" id="PS51352">
    <property type="entry name" value="THIOREDOXIN_2"/>
    <property type="match status" value="1"/>
</dbReference>
<feature type="domain" description="Thioredoxin" evidence="1">
    <location>
        <begin position="3"/>
        <end position="128"/>
    </location>
</feature>
<dbReference type="EMBL" id="CP064789">
    <property type="protein sequence ID" value="QSG11427.1"/>
    <property type="molecule type" value="Genomic_DNA"/>
</dbReference>
<evidence type="ECO:0000313" key="3">
    <source>
        <dbReference type="EMBL" id="QSG11427.1"/>
    </source>
</evidence>
<evidence type="ECO:0000313" key="2">
    <source>
        <dbReference type="EMBL" id="QSG09504.1"/>
    </source>
</evidence>
<dbReference type="KEGG" id="hds:HSR122_2120"/>
<reference evidence="2 4" key="1">
    <citation type="submission" date="2020-11" db="EMBL/GenBank/DDBJ databases">
        <title>Carbohydrate-dependent, anaerobic sulfur respiration: A novel catabolism in halophilic archaea.</title>
        <authorList>
            <person name="Sorokin D.Y."/>
            <person name="Messina E."/>
            <person name="Smedile F."/>
            <person name="La Cono V."/>
            <person name="Hallsworth J.E."/>
            <person name="Yakimov M.M."/>
        </authorList>
    </citation>
    <scope>NUCLEOTIDE SEQUENCE [LARGE SCALE GENOMIC DNA]</scope>
    <source>
        <strain evidence="3">HSR-Bgl</strain>
        <strain evidence="2 4">HSR12-2</strain>
    </source>
</reference>
<protein>
    <submittedName>
        <fullName evidence="2">Thiol-disulfide isomerase or thioredoxin</fullName>
    </submittedName>
</protein>
<dbReference type="Proteomes" id="UP000663305">
    <property type="component" value="Chromosome"/>
</dbReference>
<dbReference type="GeneID" id="68860532"/>
<proteinExistence type="predicted"/>
<evidence type="ECO:0000259" key="1">
    <source>
        <dbReference type="PROSITE" id="PS51352"/>
    </source>
</evidence>
<gene>
    <name evidence="2" type="primary">trxA4</name>
    <name evidence="3" type="ORF">HSBGL_1000</name>
    <name evidence="2" type="ORF">HSR122_2120</name>
</gene>
<accession>A0A897NAM9</accession>
<evidence type="ECO:0000313" key="4">
    <source>
        <dbReference type="Proteomes" id="UP000662973"/>
    </source>
</evidence>
<keyword evidence="2" id="KW-0413">Isomerase</keyword>
<dbReference type="AlphaFoldDB" id="A0A897NAM9"/>
<dbReference type="CDD" id="cd02947">
    <property type="entry name" value="TRX_family"/>
    <property type="match status" value="1"/>
</dbReference>
<keyword evidence="4" id="KW-1185">Reference proteome</keyword>
<dbReference type="Proteomes" id="UP000662973">
    <property type="component" value="Chromosome"/>
</dbReference>
<dbReference type="Gene3D" id="3.40.30.10">
    <property type="entry name" value="Glutaredoxin"/>
    <property type="match status" value="1"/>
</dbReference>
<name>A0A897NAM9_9EURY</name>
<accession>A0A897NFF2</accession>
<sequence length="128" mass="14254">MSLDTMEPDPVFNEDAHTDTIDTLAEHDELTYIVWGGDWCGDCRAQLPTLGAALQAAGVDDDRIEEIPVEKLDDGSKAGPKVEAYGIEYIPTVVVEHDDTEIARFVEQEPVSIPVYLAERIREYFGQN</sequence>
<dbReference type="RefSeq" id="WP_229109611.1">
    <property type="nucleotide sequence ID" value="NZ_CP064788.1"/>
</dbReference>
<dbReference type="Pfam" id="PF00085">
    <property type="entry name" value="Thioredoxin"/>
    <property type="match status" value="1"/>
</dbReference>
<dbReference type="InterPro" id="IPR036249">
    <property type="entry name" value="Thioredoxin-like_sf"/>
</dbReference>
<dbReference type="EMBL" id="CP064788">
    <property type="protein sequence ID" value="QSG09504.1"/>
    <property type="molecule type" value="Genomic_DNA"/>
</dbReference>
<dbReference type="SUPFAM" id="SSF52833">
    <property type="entry name" value="Thioredoxin-like"/>
    <property type="match status" value="1"/>
</dbReference>
<dbReference type="InterPro" id="IPR013766">
    <property type="entry name" value="Thioredoxin_domain"/>
</dbReference>
<dbReference type="GO" id="GO:0016853">
    <property type="term" value="F:isomerase activity"/>
    <property type="evidence" value="ECO:0007669"/>
    <property type="project" value="UniProtKB-KW"/>
</dbReference>
<organism evidence="2 4">
    <name type="scientific">Halapricum desulfuricans</name>
    <dbReference type="NCBI Taxonomy" id="2841257"/>
    <lineage>
        <taxon>Archaea</taxon>
        <taxon>Methanobacteriati</taxon>
        <taxon>Methanobacteriota</taxon>
        <taxon>Stenosarchaea group</taxon>
        <taxon>Halobacteria</taxon>
        <taxon>Halobacteriales</taxon>
        <taxon>Haloarculaceae</taxon>
        <taxon>Halapricum</taxon>
    </lineage>
</organism>